<dbReference type="Pfam" id="PF19514">
    <property type="entry name" value="MobC_2"/>
    <property type="match status" value="1"/>
</dbReference>
<proteinExistence type="predicted"/>
<gene>
    <name evidence="2" type="ORF">EZS27_029519</name>
</gene>
<dbReference type="AlphaFoldDB" id="A0A5J4QIG1"/>
<reference evidence="2" key="1">
    <citation type="submission" date="2019-03" db="EMBL/GenBank/DDBJ databases">
        <title>Single cell metagenomics reveals metabolic interactions within the superorganism composed of flagellate Streblomastix strix and complex community of Bacteroidetes bacteria on its surface.</title>
        <authorList>
            <person name="Treitli S.C."/>
            <person name="Kolisko M."/>
            <person name="Husnik F."/>
            <person name="Keeling P."/>
            <person name="Hampl V."/>
        </authorList>
    </citation>
    <scope>NUCLEOTIDE SEQUENCE</scope>
    <source>
        <strain evidence="2">STM</strain>
    </source>
</reference>
<dbReference type="InterPro" id="IPR045788">
    <property type="entry name" value="MobC_2"/>
</dbReference>
<feature type="region of interest" description="Disordered" evidence="1">
    <location>
        <begin position="1"/>
        <end position="22"/>
    </location>
</feature>
<organism evidence="2">
    <name type="scientific">termite gut metagenome</name>
    <dbReference type="NCBI Taxonomy" id="433724"/>
    <lineage>
        <taxon>unclassified sequences</taxon>
        <taxon>metagenomes</taxon>
        <taxon>organismal metagenomes</taxon>
    </lineage>
</organism>
<evidence type="ECO:0000313" key="2">
    <source>
        <dbReference type="EMBL" id="KAA6320748.1"/>
    </source>
</evidence>
<protein>
    <recommendedName>
        <fullName evidence="3">Bacterial mobilisation domain-containing protein</fullName>
    </recommendedName>
</protein>
<name>A0A5J4QIG1_9ZZZZ</name>
<dbReference type="NCBIfam" id="NF041324">
    <property type="entry name" value="Bacteroid_MobA"/>
    <property type="match status" value="1"/>
</dbReference>
<evidence type="ECO:0000256" key="1">
    <source>
        <dbReference type="SAM" id="MobiDB-lite"/>
    </source>
</evidence>
<dbReference type="EMBL" id="SNRY01003498">
    <property type="protein sequence ID" value="KAA6320748.1"/>
    <property type="molecule type" value="Genomic_DNA"/>
</dbReference>
<evidence type="ECO:0008006" key="3">
    <source>
        <dbReference type="Google" id="ProtNLM"/>
    </source>
</evidence>
<accession>A0A5J4QIG1</accession>
<sequence length="144" mass="16482">MNESKEPRKRGKGGRPPKNDPAENCLMVRFSDVQYAEFLSMYEQSGIRSKARFILARIFGEALRVIKTDSSAVDFVMKLSALYGQIRSVGVNYNQIVKQLHTTFGEKKALAMLYQLEQETIELSKIGREVLQLCEQFKKECLPE</sequence>
<comment type="caution">
    <text evidence="2">The sequence shown here is derived from an EMBL/GenBank/DDBJ whole genome shotgun (WGS) entry which is preliminary data.</text>
</comment>